<protein>
    <recommendedName>
        <fullName evidence="1">Glycosyltransferase 2-like domain-containing protein</fullName>
    </recommendedName>
</protein>
<dbReference type="Pfam" id="PF00535">
    <property type="entry name" value="Glycos_transf_2"/>
    <property type="match status" value="1"/>
</dbReference>
<organism evidence="2">
    <name type="scientific">mine drainage metagenome</name>
    <dbReference type="NCBI Taxonomy" id="410659"/>
    <lineage>
        <taxon>unclassified sequences</taxon>
        <taxon>metagenomes</taxon>
        <taxon>ecological metagenomes</taxon>
    </lineage>
</organism>
<accession>A0A1J5T4R5</accession>
<sequence length="299" mass="33585">MSSEASPTLVSTIIPTMATIERAPLLKRAIESVRRSSAQPIVIIVVVNGNRCNAELCEWLRAQIDIRLKFIPTPSAPNAVLHGRELVDSKYFSTLDDDDEYLDGGIDLRLTSMCSDGTPDVVVTNGIRRLDTADTPCYRTLDGVSDNPLKSLFENPWLNSGNALYRSASVGPEYFSDYLQYVEWTWLAFKLAMNGKQIATLNNPTVVYYDTLDSLSKSKAYEEAYGILFQRMLDRLPPPEVTKLIQRRMGSNWHDQSIQALCQGKSLKAIRCHLRSLFLPGGGRYLSYSRRLLPGWPKS</sequence>
<evidence type="ECO:0000313" key="2">
    <source>
        <dbReference type="EMBL" id="OIR07142.1"/>
    </source>
</evidence>
<proteinExistence type="predicted"/>
<comment type="caution">
    <text evidence="2">The sequence shown here is derived from an EMBL/GenBank/DDBJ whole genome shotgun (WGS) entry which is preliminary data.</text>
</comment>
<gene>
    <name evidence="2" type="ORF">GALL_107310</name>
</gene>
<dbReference type="InterPro" id="IPR001173">
    <property type="entry name" value="Glyco_trans_2-like"/>
</dbReference>
<evidence type="ECO:0000259" key="1">
    <source>
        <dbReference type="Pfam" id="PF00535"/>
    </source>
</evidence>
<feature type="domain" description="Glycosyltransferase 2-like" evidence="1">
    <location>
        <begin position="13"/>
        <end position="125"/>
    </location>
</feature>
<dbReference type="EMBL" id="MLJW01000039">
    <property type="protein sequence ID" value="OIR07142.1"/>
    <property type="molecule type" value="Genomic_DNA"/>
</dbReference>
<dbReference type="AlphaFoldDB" id="A0A1J5T4R5"/>
<dbReference type="SUPFAM" id="SSF53448">
    <property type="entry name" value="Nucleotide-diphospho-sugar transferases"/>
    <property type="match status" value="1"/>
</dbReference>
<dbReference type="Gene3D" id="3.90.550.10">
    <property type="entry name" value="Spore Coat Polysaccharide Biosynthesis Protein SpsA, Chain A"/>
    <property type="match status" value="1"/>
</dbReference>
<dbReference type="InterPro" id="IPR029044">
    <property type="entry name" value="Nucleotide-diphossugar_trans"/>
</dbReference>
<reference evidence="2" key="1">
    <citation type="submission" date="2016-10" db="EMBL/GenBank/DDBJ databases">
        <title>Sequence of Gallionella enrichment culture.</title>
        <authorList>
            <person name="Poehlein A."/>
            <person name="Muehling M."/>
            <person name="Daniel R."/>
        </authorList>
    </citation>
    <scope>NUCLEOTIDE SEQUENCE</scope>
</reference>
<dbReference type="CDD" id="cd00761">
    <property type="entry name" value="Glyco_tranf_GTA_type"/>
    <property type="match status" value="1"/>
</dbReference>
<name>A0A1J5T4R5_9ZZZZ</name>